<name>A0ABD0WTH5_UMBPY</name>
<feature type="domain" description="Ig-like" evidence="5">
    <location>
        <begin position="516"/>
        <end position="603"/>
    </location>
</feature>
<feature type="compositionally biased region" description="Pro residues" evidence="2">
    <location>
        <begin position="736"/>
        <end position="747"/>
    </location>
</feature>
<dbReference type="EMBL" id="JAGEUA010000005">
    <property type="protein sequence ID" value="KAL0979596.1"/>
    <property type="molecule type" value="Genomic_DNA"/>
</dbReference>
<gene>
    <name evidence="6" type="ORF">UPYG_G00187060</name>
</gene>
<evidence type="ECO:0000256" key="4">
    <source>
        <dbReference type="SAM" id="SignalP"/>
    </source>
</evidence>
<dbReference type="SMART" id="SM00408">
    <property type="entry name" value="IGc2"/>
    <property type="match status" value="6"/>
</dbReference>
<feature type="compositionally biased region" description="Basic and acidic residues" evidence="2">
    <location>
        <begin position="609"/>
        <end position="618"/>
    </location>
</feature>
<evidence type="ECO:0000313" key="6">
    <source>
        <dbReference type="EMBL" id="KAL0979596.1"/>
    </source>
</evidence>
<feature type="compositionally biased region" description="Polar residues" evidence="2">
    <location>
        <begin position="658"/>
        <end position="686"/>
    </location>
</feature>
<protein>
    <recommendedName>
        <fullName evidence="5">Ig-like domain-containing protein</fullName>
    </recommendedName>
</protein>
<evidence type="ECO:0000256" key="3">
    <source>
        <dbReference type="SAM" id="Phobius"/>
    </source>
</evidence>
<feature type="chain" id="PRO_5044754232" description="Ig-like domain-containing protein" evidence="4">
    <location>
        <begin position="29"/>
        <end position="1121"/>
    </location>
</feature>
<keyword evidence="3" id="KW-0812">Transmembrane</keyword>
<keyword evidence="7" id="KW-1185">Reference proteome</keyword>
<dbReference type="InterPro" id="IPR003598">
    <property type="entry name" value="Ig_sub2"/>
</dbReference>
<evidence type="ECO:0000313" key="7">
    <source>
        <dbReference type="Proteomes" id="UP001557470"/>
    </source>
</evidence>
<keyword evidence="1" id="KW-0393">Immunoglobulin domain</keyword>
<feature type="region of interest" description="Disordered" evidence="2">
    <location>
        <begin position="962"/>
        <end position="1020"/>
    </location>
</feature>
<dbReference type="PROSITE" id="PS50835">
    <property type="entry name" value="IG_LIKE"/>
    <property type="match status" value="6"/>
</dbReference>
<dbReference type="InterPro" id="IPR003599">
    <property type="entry name" value="Ig_sub"/>
</dbReference>
<feature type="compositionally biased region" description="Polar residues" evidence="2">
    <location>
        <begin position="619"/>
        <end position="632"/>
    </location>
</feature>
<feature type="domain" description="Ig-like" evidence="5">
    <location>
        <begin position="425"/>
        <end position="515"/>
    </location>
</feature>
<feature type="region of interest" description="Disordered" evidence="2">
    <location>
        <begin position="929"/>
        <end position="950"/>
    </location>
</feature>
<dbReference type="InterPro" id="IPR007110">
    <property type="entry name" value="Ig-like_dom"/>
</dbReference>
<proteinExistence type="predicted"/>
<feature type="signal peptide" evidence="4">
    <location>
        <begin position="1"/>
        <end position="28"/>
    </location>
</feature>
<feature type="region of interest" description="Disordered" evidence="2">
    <location>
        <begin position="609"/>
        <end position="686"/>
    </location>
</feature>
<sequence length="1121" mass="121475">MLDSMCLCAPPSVTSYLWLIVLSGFLHGQPALPDLEFSTRPDYAVGMLGSPVTLHCAAHISSTERPLPVRWEKANGEPVALSSDPDQGIHQTANGSLFFPQLRERDLGRYVCNAGLGAEHIRAGVHVIEAGLDRVFFSPQSQTVMEGQAVFLQCVSGDSSPPADITWQKDNIVLTKGTQIQGQYGGGNQRKTSGTLHLSNVSMEDEGQYICVTTNPLLNTSQKSKAATLTVQGVQPHLQITHGPVNISVAMETEASMQCAVRGFPTPRVQWFKGSHLLVNSSSLSLQNKGQLLVFKNVSKDDEGFYYCKASTKREMVWSQPAFLLAAGMAWRFVQQPSNQTVRKGEPVSLACRASYSRPPTKVSWYKNKHLLTPRKHFTVRPGGDLMFHSVQDSDSGMYFCTVSSVNLNRSLTSRTARLTILDSPLVRLWPRVVTVPEKTKVVFQCQIWGHPLPSIVWSKQGHSTQTGGKIIVGVRNASLSILSVRRYDEGTYICEAFNMVGRDRKTATLRVAVSPIIVSFRGAVRKIEGSSVVLPCRSVGELPISYTWTRGHSQASIIPTTNRHVDGDGALHISSVEVSDAGAYHCTAQNTAGRQQKTATLIIYAKDESADRDEHRSSSVPSIEADQSSVLPRNDPSIEADQSPVLPSNDPRLVQSPEMTSSKVPLQGESRATVSQINSSSGISQVSTPNTLQLLLSVGQTASGRADLFRGQTALLVPPEQASVNPTQPTVTQIQPPPSTSEPYPPDLSTIAPTPDPESPDVSHTSTSNPLQQNLSSPVHLAKPTRPNDSEPTEWRKKNTSQSTMRTSEDPRIKPPSHWLPVLEKHDIPIVVGVGVSLAFIFITMAFYSMVQKNEPTPAVRALSSTVPRNLGIPSRHAERLATARTYENKAFEGDDLVAVIEQSPNTSDTRARPPAPSPVIVVIEPASEETENALPPAPPPSDNSVIAETYPEPNEQTLIDPFQDERSSSPSQPSIQLQCVDDWGGGGVEYGQYQDQGVPPECPHLSPSPSPPPVRDESLRSTLTLQTAEHPATPVHHSVSISHGNAPLLLSHCVSLGLTTVAVDVHFFQASPGSPVTTATAAAATQINANVAARGPQLSSRLAHIQEHEQSFLTLRHGK</sequence>
<dbReference type="CDD" id="cd00096">
    <property type="entry name" value="Ig"/>
    <property type="match status" value="2"/>
</dbReference>
<comment type="caution">
    <text evidence="6">The sequence shown here is derived from an EMBL/GenBank/DDBJ whole genome shotgun (WGS) entry which is preliminary data.</text>
</comment>
<evidence type="ECO:0000256" key="1">
    <source>
        <dbReference type="ARBA" id="ARBA00023319"/>
    </source>
</evidence>
<dbReference type="Pfam" id="PF07679">
    <property type="entry name" value="I-set"/>
    <property type="match status" value="3"/>
</dbReference>
<dbReference type="SUPFAM" id="SSF48726">
    <property type="entry name" value="Immunoglobulin"/>
    <property type="match status" value="6"/>
</dbReference>
<keyword evidence="3" id="KW-0472">Membrane</keyword>
<feature type="region of interest" description="Disordered" evidence="2">
    <location>
        <begin position="720"/>
        <end position="814"/>
    </location>
</feature>
<dbReference type="PANTHER" id="PTHR10075:SF14">
    <property type="entry name" value="CELL ADHESION MOLECULE DSCAM2-RELATED"/>
    <property type="match status" value="1"/>
</dbReference>
<organism evidence="6 7">
    <name type="scientific">Umbra pygmaea</name>
    <name type="common">Eastern mudminnow</name>
    <dbReference type="NCBI Taxonomy" id="75934"/>
    <lineage>
        <taxon>Eukaryota</taxon>
        <taxon>Metazoa</taxon>
        <taxon>Chordata</taxon>
        <taxon>Craniata</taxon>
        <taxon>Vertebrata</taxon>
        <taxon>Euteleostomi</taxon>
        <taxon>Actinopterygii</taxon>
        <taxon>Neopterygii</taxon>
        <taxon>Teleostei</taxon>
        <taxon>Protacanthopterygii</taxon>
        <taxon>Esociformes</taxon>
        <taxon>Umbridae</taxon>
        <taxon>Umbra</taxon>
    </lineage>
</organism>
<evidence type="ECO:0000259" key="5">
    <source>
        <dbReference type="PROSITE" id="PS50835"/>
    </source>
</evidence>
<dbReference type="InterPro" id="IPR013783">
    <property type="entry name" value="Ig-like_fold"/>
</dbReference>
<dbReference type="Pfam" id="PF13927">
    <property type="entry name" value="Ig_3"/>
    <property type="match status" value="2"/>
</dbReference>
<feature type="compositionally biased region" description="Pro residues" evidence="2">
    <location>
        <begin position="1002"/>
        <end position="1015"/>
    </location>
</feature>
<dbReference type="Proteomes" id="UP001557470">
    <property type="component" value="Unassembled WGS sequence"/>
</dbReference>
<dbReference type="Gene3D" id="2.60.40.10">
    <property type="entry name" value="Immunoglobulins"/>
    <property type="match status" value="6"/>
</dbReference>
<feature type="transmembrane region" description="Helical" evidence="3">
    <location>
        <begin position="831"/>
        <end position="852"/>
    </location>
</feature>
<dbReference type="PANTHER" id="PTHR10075">
    <property type="entry name" value="BASIGIN RELATED"/>
    <property type="match status" value="1"/>
</dbReference>
<evidence type="ECO:0000256" key="2">
    <source>
        <dbReference type="SAM" id="MobiDB-lite"/>
    </source>
</evidence>
<dbReference type="InterPro" id="IPR013098">
    <property type="entry name" value="Ig_I-set"/>
</dbReference>
<keyword evidence="3" id="KW-1133">Transmembrane helix</keyword>
<feature type="domain" description="Ig-like" evidence="5">
    <location>
        <begin position="33"/>
        <end position="114"/>
    </location>
</feature>
<feature type="domain" description="Ig-like" evidence="5">
    <location>
        <begin position="321"/>
        <end position="420"/>
    </location>
</feature>
<feature type="compositionally biased region" description="Basic and acidic residues" evidence="2">
    <location>
        <begin position="787"/>
        <end position="798"/>
    </location>
</feature>
<feature type="domain" description="Ig-like" evidence="5">
    <location>
        <begin position="236"/>
        <end position="319"/>
    </location>
</feature>
<dbReference type="SMART" id="SM00409">
    <property type="entry name" value="IG"/>
    <property type="match status" value="6"/>
</dbReference>
<feature type="domain" description="Ig-like" evidence="5">
    <location>
        <begin position="133"/>
        <end position="230"/>
    </location>
</feature>
<reference evidence="6 7" key="1">
    <citation type="submission" date="2024-06" db="EMBL/GenBank/DDBJ databases">
        <authorList>
            <person name="Pan Q."/>
            <person name="Wen M."/>
            <person name="Jouanno E."/>
            <person name="Zahm M."/>
            <person name="Klopp C."/>
            <person name="Cabau C."/>
            <person name="Louis A."/>
            <person name="Berthelot C."/>
            <person name="Parey E."/>
            <person name="Roest Crollius H."/>
            <person name="Montfort J."/>
            <person name="Robinson-Rechavi M."/>
            <person name="Bouchez O."/>
            <person name="Lampietro C."/>
            <person name="Lopez Roques C."/>
            <person name="Donnadieu C."/>
            <person name="Postlethwait J."/>
            <person name="Bobe J."/>
            <person name="Verreycken H."/>
            <person name="Guiguen Y."/>
        </authorList>
    </citation>
    <scope>NUCLEOTIDE SEQUENCE [LARGE SCALE GENOMIC DNA]</scope>
    <source>
        <strain evidence="6">Up_M1</strain>
        <tissue evidence="6">Testis</tissue>
    </source>
</reference>
<dbReference type="InterPro" id="IPR036179">
    <property type="entry name" value="Ig-like_dom_sf"/>
</dbReference>
<keyword evidence="4" id="KW-0732">Signal</keyword>
<accession>A0ABD0WTH5</accession>
<feature type="compositionally biased region" description="Polar residues" evidence="2">
    <location>
        <begin position="763"/>
        <end position="778"/>
    </location>
</feature>
<dbReference type="AlphaFoldDB" id="A0ABD0WTH5"/>